<comment type="subcellular location">
    <subcellularLocation>
        <location evidence="2 10 11">Nucleus</location>
    </subcellularLocation>
</comment>
<comment type="similarity">
    <text evidence="3 12">Belongs to the Antp homeobox family.</text>
</comment>
<name>A0A7J5Y8K0_DISMA</name>
<keyword evidence="14" id="KW-0472">Membrane</keyword>
<accession>A0A7J5Y8K0</accession>
<evidence type="ECO:0000256" key="12">
    <source>
        <dbReference type="RuleBase" id="RU004442"/>
    </source>
</evidence>
<protein>
    <recommendedName>
        <fullName evidence="15">Homeobox domain-containing protein</fullName>
    </recommendedName>
</protein>
<dbReference type="InterPro" id="IPR009057">
    <property type="entry name" value="Homeodomain-like_sf"/>
</dbReference>
<dbReference type="AlphaFoldDB" id="A0A7J5Y8K0"/>
<feature type="region of interest" description="Disordered" evidence="13">
    <location>
        <begin position="459"/>
        <end position="492"/>
    </location>
</feature>
<evidence type="ECO:0000256" key="2">
    <source>
        <dbReference type="ARBA" id="ARBA00004123"/>
    </source>
</evidence>
<dbReference type="GO" id="GO:0005634">
    <property type="term" value="C:nucleus"/>
    <property type="evidence" value="ECO:0007669"/>
    <property type="project" value="UniProtKB-SubCell"/>
</dbReference>
<keyword evidence="9 10" id="KW-0539">Nucleus</keyword>
<feature type="compositionally biased region" description="Basic and acidic residues" evidence="13">
    <location>
        <begin position="202"/>
        <end position="220"/>
    </location>
</feature>
<dbReference type="CDD" id="cd00086">
    <property type="entry name" value="homeodomain"/>
    <property type="match status" value="2"/>
</dbReference>
<feature type="domain" description="Homeobox" evidence="15">
    <location>
        <begin position="10"/>
        <end position="70"/>
    </location>
</feature>
<dbReference type="PROSITE" id="PS00027">
    <property type="entry name" value="HOMEOBOX_1"/>
    <property type="match status" value="2"/>
</dbReference>
<dbReference type="FunFam" id="1.10.10.60:FF:000017">
    <property type="entry name" value="Homeobox protein antennapedia"/>
    <property type="match status" value="1"/>
</dbReference>
<feature type="transmembrane region" description="Helical" evidence="14">
    <location>
        <begin position="145"/>
        <end position="167"/>
    </location>
</feature>
<feature type="region of interest" description="Disordered" evidence="13">
    <location>
        <begin position="70"/>
        <end position="114"/>
    </location>
</feature>
<dbReference type="SUPFAM" id="SSF46689">
    <property type="entry name" value="Homeodomain-like"/>
    <property type="match status" value="2"/>
</dbReference>
<keyword evidence="8" id="KW-0804">Transcription</keyword>
<dbReference type="GO" id="GO:0000981">
    <property type="term" value="F:DNA-binding transcription factor activity, RNA polymerase II-specific"/>
    <property type="evidence" value="ECO:0007669"/>
    <property type="project" value="InterPro"/>
</dbReference>
<keyword evidence="17" id="KW-1185">Reference proteome</keyword>
<gene>
    <name evidence="16" type="ORF">F7725_002862</name>
</gene>
<dbReference type="PROSITE" id="PS50071">
    <property type="entry name" value="HOMEOBOX_2"/>
    <property type="match status" value="2"/>
</dbReference>
<dbReference type="FunFam" id="1.10.10.60:FF:000072">
    <property type="entry name" value="Homeobox protein Hox-B8"/>
    <property type="match status" value="1"/>
</dbReference>
<dbReference type="GO" id="GO:0000978">
    <property type="term" value="F:RNA polymerase II cis-regulatory region sequence-specific DNA binding"/>
    <property type="evidence" value="ECO:0007669"/>
    <property type="project" value="TreeGrafter"/>
</dbReference>
<reference evidence="16 17" key="1">
    <citation type="submission" date="2020-03" db="EMBL/GenBank/DDBJ databases">
        <title>Dissostichus mawsoni Genome sequencing and assembly.</title>
        <authorList>
            <person name="Park H."/>
        </authorList>
    </citation>
    <scope>NUCLEOTIDE SEQUENCE [LARGE SCALE GENOMIC DNA]</scope>
    <source>
        <strain evidence="16">DM0001</strain>
        <tissue evidence="16">Muscle</tissue>
    </source>
</reference>
<dbReference type="PRINTS" id="PR00024">
    <property type="entry name" value="HOMEOBOX"/>
</dbReference>
<evidence type="ECO:0000256" key="11">
    <source>
        <dbReference type="RuleBase" id="RU000682"/>
    </source>
</evidence>
<feature type="compositionally biased region" description="Polar residues" evidence="13">
    <location>
        <begin position="246"/>
        <end position="257"/>
    </location>
</feature>
<dbReference type="GO" id="GO:0009952">
    <property type="term" value="P:anterior/posterior pattern specification"/>
    <property type="evidence" value="ECO:0007669"/>
    <property type="project" value="TreeGrafter"/>
</dbReference>
<sequence>MSPHSLRTAAGRRRGRQTYSRYQTLELEKEFLFNPYLTRKRRIEVSHALALTERQVKIWFQNRRMKWKKENNKDKFPSSKSEQEAVERERREKELRDGSGSADGGGGEEGGGPAVVVGTAGYTNTFTYLQYPDSFTHSKIQYRKVCVWCVCLCLFVNSSLLCDFIIAGEMPVLPRLCSLMIKPQAAPTQCCCFPFPQSGEEAERPARERAEGGEGERGEDCLQCGRADNRRSRSSVRSRFTRRDTPLTTRSGTTRGRQPSPPPLPLRTVRAAACTRTNRIRRPATTSRRRTEGTAGTGVRQGLVSGAQQEPVHATTPRQRRPRRLRLWRRAFNREKEHQCSLEEHQLALSQEGMHRKAECASLSGKGMFGDPMDDKHSSAPIYPWMQRMNSCNGTFGSPGRRGRQTYTRYQTLELEKEFHFNRYLTRRRRIEIAHALCLTERQIKIWFQNRRMKWKKENKLMNSSSSSSSSSSTVNGVEEEEKRTDCKPATL</sequence>
<keyword evidence="7 10" id="KW-0371">Homeobox</keyword>
<dbReference type="InterPro" id="IPR017995">
    <property type="entry name" value="Homeobox_antennapedia"/>
</dbReference>
<evidence type="ECO:0000256" key="6">
    <source>
        <dbReference type="ARBA" id="ARBA00023125"/>
    </source>
</evidence>
<keyword evidence="4" id="KW-0217">Developmental protein</keyword>
<feature type="compositionally biased region" description="Gly residues" evidence="13">
    <location>
        <begin position="101"/>
        <end position="113"/>
    </location>
</feature>
<evidence type="ECO:0000313" key="16">
    <source>
        <dbReference type="EMBL" id="KAF3845784.1"/>
    </source>
</evidence>
<evidence type="ECO:0000256" key="3">
    <source>
        <dbReference type="ARBA" id="ARBA00009107"/>
    </source>
</evidence>
<feature type="compositionally biased region" description="Low complexity" evidence="13">
    <location>
        <begin position="464"/>
        <end position="473"/>
    </location>
</feature>
<feature type="compositionally biased region" description="Basic and acidic residues" evidence="13">
    <location>
        <begin position="70"/>
        <end position="97"/>
    </location>
</feature>
<dbReference type="InterPro" id="IPR020479">
    <property type="entry name" value="HD_metazoa"/>
</dbReference>
<keyword evidence="6 10" id="KW-0238">DNA-binding</keyword>
<keyword evidence="14" id="KW-0812">Transmembrane</keyword>
<dbReference type="SMART" id="SM00389">
    <property type="entry name" value="HOX"/>
    <property type="match status" value="2"/>
</dbReference>
<evidence type="ECO:0000256" key="5">
    <source>
        <dbReference type="ARBA" id="ARBA00023015"/>
    </source>
</evidence>
<organism evidence="16 17">
    <name type="scientific">Dissostichus mawsoni</name>
    <name type="common">Antarctic cod</name>
    <dbReference type="NCBI Taxonomy" id="36200"/>
    <lineage>
        <taxon>Eukaryota</taxon>
        <taxon>Metazoa</taxon>
        <taxon>Chordata</taxon>
        <taxon>Craniata</taxon>
        <taxon>Vertebrata</taxon>
        <taxon>Euteleostomi</taxon>
        <taxon>Actinopterygii</taxon>
        <taxon>Neopterygii</taxon>
        <taxon>Teleostei</taxon>
        <taxon>Neoteleostei</taxon>
        <taxon>Acanthomorphata</taxon>
        <taxon>Eupercaria</taxon>
        <taxon>Perciformes</taxon>
        <taxon>Notothenioidei</taxon>
        <taxon>Nototheniidae</taxon>
        <taxon>Dissostichus</taxon>
    </lineage>
</organism>
<feature type="domain" description="Homeobox" evidence="15">
    <location>
        <begin position="398"/>
        <end position="458"/>
    </location>
</feature>
<dbReference type="EMBL" id="JAAKFY010000014">
    <property type="protein sequence ID" value="KAF3845784.1"/>
    <property type="molecule type" value="Genomic_DNA"/>
</dbReference>
<dbReference type="PRINTS" id="PR00025">
    <property type="entry name" value="ANTENNAPEDIA"/>
</dbReference>
<evidence type="ECO:0000256" key="7">
    <source>
        <dbReference type="ARBA" id="ARBA00023155"/>
    </source>
</evidence>
<dbReference type="InterPro" id="IPR017970">
    <property type="entry name" value="Homeobox_CS"/>
</dbReference>
<evidence type="ECO:0000256" key="4">
    <source>
        <dbReference type="ARBA" id="ARBA00022473"/>
    </source>
</evidence>
<feature type="compositionally biased region" description="Basic and acidic residues" evidence="13">
    <location>
        <begin position="481"/>
        <end position="492"/>
    </location>
</feature>
<dbReference type="PANTHER" id="PTHR45659">
    <property type="entry name" value="HOMEOBOX PROTEIN HOX"/>
    <property type="match status" value="1"/>
</dbReference>
<dbReference type="PROSITE" id="PS00032">
    <property type="entry name" value="ANTENNAPEDIA"/>
    <property type="match status" value="1"/>
</dbReference>
<evidence type="ECO:0000256" key="13">
    <source>
        <dbReference type="SAM" id="MobiDB-lite"/>
    </source>
</evidence>
<feature type="DNA-binding region" description="Homeobox" evidence="10">
    <location>
        <begin position="12"/>
        <end position="71"/>
    </location>
</feature>
<feature type="region of interest" description="Disordered" evidence="13">
    <location>
        <begin position="202"/>
        <end position="266"/>
    </location>
</feature>
<dbReference type="PANTHER" id="PTHR45659:SF10">
    <property type="entry name" value="HOMEOBOX PROTEIN HOX-A5"/>
    <property type="match status" value="1"/>
</dbReference>
<dbReference type="Proteomes" id="UP000518266">
    <property type="component" value="Unassembled WGS sequence"/>
</dbReference>
<evidence type="ECO:0000313" key="17">
    <source>
        <dbReference type="Proteomes" id="UP000518266"/>
    </source>
</evidence>
<dbReference type="InterPro" id="IPR001827">
    <property type="entry name" value="Homeobox_Antennapedia_CS"/>
</dbReference>
<keyword evidence="14" id="KW-1133">Transmembrane helix</keyword>
<keyword evidence="5" id="KW-0805">Transcription regulation</keyword>
<evidence type="ECO:0000256" key="14">
    <source>
        <dbReference type="SAM" id="Phobius"/>
    </source>
</evidence>
<evidence type="ECO:0000256" key="8">
    <source>
        <dbReference type="ARBA" id="ARBA00023163"/>
    </source>
</evidence>
<evidence type="ECO:0000256" key="9">
    <source>
        <dbReference type="ARBA" id="ARBA00023242"/>
    </source>
</evidence>
<evidence type="ECO:0000256" key="10">
    <source>
        <dbReference type="PROSITE-ProRule" id="PRU00108"/>
    </source>
</evidence>
<feature type="DNA-binding region" description="Homeobox" evidence="10">
    <location>
        <begin position="400"/>
        <end position="459"/>
    </location>
</feature>
<dbReference type="InterPro" id="IPR050296">
    <property type="entry name" value="Antp_homeobox"/>
</dbReference>
<evidence type="ECO:0000256" key="1">
    <source>
        <dbReference type="ARBA" id="ARBA00003263"/>
    </source>
</evidence>
<dbReference type="Pfam" id="PF00046">
    <property type="entry name" value="Homeodomain"/>
    <property type="match status" value="2"/>
</dbReference>
<comment type="caution">
    <text evidence="16">The sequence shown here is derived from an EMBL/GenBank/DDBJ whole genome shotgun (WGS) entry which is preliminary data.</text>
</comment>
<dbReference type="Gene3D" id="1.10.10.60">
    <property type="entry name" value="Homeodomain-like"/>
    <property type="match status" value="2"/>
</dbReference>
<evidence type="ECO:0000259" key="15">
    <source>
        <dbReference type="PROSITE" id="PS50071"/>
    </source>
</evidence>
<proteinExistence type="inferred from homology"/>
<dbReference type="OrthoDB" id="6159439at2759"/>
<dbReference type="InterPro" id="IPR001356">
    <property type="entry name" value="HD"/>
</dbReference>
<comment type="function">
    <text evidence="1">Sequence-specific transcription factor which is part of a developmental regulatory system that provides cells with specific positional identities on the anterior-posterior axis.</text>
</comment>